<dbReference type="InterPro" id="IPR036388">
    <property type="entry name" value="WH-like_DNA-bd_sf"/>
</dbReference>
<evidence type="ECO:0000256" key="2">
    <source>
        <dbReference type="ARBA" id="ARBA00023015"/>
    </source>
</evidence>
<dbReference type="PANTHER" id="PTHR43133:SF46">
    <property type="entry name" value="RNA POLYMERASE SIGMA-70 FACTOR ECF SUBFAMILY"/>
    <property type="match status" value="1"/>
</dbReference>
<proteinExistence type="inferred from homology"/>
<keyword evidence="2" id="KW-0805">Transcription regulation</keyword>
<evidence type="ECO:0000256" key="4">
    <source>
        <dbReference type="ARBA" id="ARBA00023163"/>
    </source>
</evidence>
<protein>
    <submittedName>
        <fullName evidence="7">RNA polymerase sigma-70 factor, ECF subfamily</fullName>
    </submittedName>
</protein>
<feature type="domain" description="RNA polymerase sigma factor 70 region 4 type 2" evidence="6">
    <location>
        <begin position="126"/>
        <end position="175"/>
    </location>
</feature>
<dbReference type="InterPro" id="IPR039425">
    <property type="entry name" value="RNA_pol_sigma-70-like"/>
</dbReference>
<dbReference type="GO" id="GO:0006352">
    <property type="term" value="P:DNA-templated transcription initiation"/>
    <property type="evidence" value="ECO:0007669"/>
    <property type="project" value="InterPro"/>
</dbReference>
<keyword evidence="3" id="KW-0731">Sigma factor</keyword>
<evidence type="ECO:0000256" key="3">
    <source>
        <dbReference type="ARBA" id="ARBA00023082"/>
    </source>
</evidence>
<dbReference type="InterPro" id="IPR014284">
    <property type="entry name" value="RNA_pol_sigma-70_dom"/>
</dbReference>
<dbReference type="GO" id="GO:0003677">
    <property type="term" value="F:DNA binding"/>
    <property type="evidence" value="ECO:0007669"/>
    <property type="project" value="InterPro"/>
</dbReference>
<dbReference type="InterPro" id="IPR013249">
    <property type="entry name" value="RNA_pol_sigma70_r4_t2"/>
</dbReference>
<evidence type="ECO:0000313" key="7">
    <source>
        <dbReference type="EMBL" id="SMD01243.1"/>
    </source>
</evidence>
<dbReference type="Pfam" id="PF08281">
    <property type="entry name" value="Sigma70_r4_2"/>
    <property type="match status" value="1"/>
</dbReference>
<dbReference type="GO" id="GO:0016987">
    <property type="term" value="F:sigma factor activity"/>
    <property type="evidence" value="ECO:0007669"/>
    <property type="project" value="UniProtKB-KW"/>
</dbReference>
<evidence type="ECO:0000256" key="1">
    <source>
        <dbReference type="ARBA" id="ARBA00010641"/>
    </source>
</evidence>
<name>A0A1W2DUX7_9SPHI</name>
<dbReference type="AlphaFoldDB" id="A0A1W2DUX7"/>
<evidence type="ECO:0000259" key="5">
    <source>
        <dbReference type="Pfam" id="PF04542"/>
    </source>
</evidence>
<dbReference type="Gene3D" id="1.10.10.10">
    <property type="entry name" value="Winged helix-like DNA-binding domain superfamily/Winged helix DNA-binding domain"/>
    <property type="match status" value="1"/>
</dbReference>
<dbReference type="STRING" id="475255.SAMN04488101_108154"/>
<reference evidence="7 8" key="1">
    <citation type="submission" date="2017-04" db="EMBL/GenBank/DDBJ databases">
        <authorList>
            <person name="Afonso C.L."/>
            <person name="Miller P.J."/>
            <person name="Scott M.A."/>
            <person name="Spackman E."/>
            <person name="Goraichik I."/>
            <person name="Dimitrov K.M."/>
            <person name="Suarez D.L."/>
            <person name="Swayne D.E."/>
        </authorList>
    </citation>
    <scope>NUCLEOTIDE SEQUENCE [LARGE SCALE GENOMIC DNA]</scope>
    <source>
        <strain evidence="7 8">DSM 19625</strain>
    </source>
</reference>
<keyword evidence="8" id="KW-1185">Reference proteome</keyword>
<feature type="domain" description="RNA polymerase sigma-70 region 2" evidence="5">
    <location>
        <begin position="27"/>
        <end position="91"/>
    </location>
</feature>
<dbReference type="RefSeq" id="WP_084290249.1">
    <property type="nucleotide sequence ID" value="NZ_FWYB01000008.1"/>
</dbReference>
<comment type="similarity">
    <text evidence="1">Belongs to the sigma-70 factor family. ECF subfamily.</text>
</comment>
<dbReference type="Proteomes" id="UP000192678">
    <property type="component" value="Unassembled WGS sequence"/>
</dbReference>
<dbReference type="InterPro" id="IPR013324">
    <property type="entry name" value="RNA_pol_sigma_r3/r4-like"/>
</dbReference>
<accession>A0A1W2DUX7</accession>
<organism evidence="7 8">
    <name type="scientific">Pedobacter nyackensis</name>
    <dbReference type="NCBI Taxonomy" id="475255"/>
    <lineage>
        <taxon>Bacteria</taxon>
        <taxon>Pseudomonadati</taxon>
        <taxon>Bacteroidota</taxon>
        <taxon>Sphingobacteriia</taxon>
        <taxon>Sphingobacteriales</taxon>
        <taxon>Sphingobacteriaceae</taxon>
        <taxon>Pedobacter</taxon>
    </lineage>
</organism>
<dbReference type="EMBL" id="FWYB01000008">
    <property type="protein sequence ID" value="SMD01243.1"/>
    <property type="molecule type" value="Genomic_DNA"/>
</dbReference>
<sequence>MTVPLSVNETELLAKIAQGDQHAFRIIYNKYGKKVYTHALQLLHSTVEAEEMLQEVFLKLWIMGDGILEISSLEAYLRTLTKNRSLNVLRRMALEGKVAKALAGHYKEENNDTEEEVLMQDVRDVLNKAVQLLPLQQKQVYKLCQQDGLKYEEAAERLQLSPLTVQTHMKRALKSVRTYVKANSDITVILIILKLF</sequence>
<dbReference type="NCBIfam" id="TIGR02937">
    <property type="entry name" value="sigma70-ECF"/>
    <property type="match status" value="1"/>
</dbReference>
<dbReference type="SUPFAM" id="SSF88659">
    <property type="entry name" value="Sigma3 and sigma4 domains of RNA polymerase sigma factors"/>
    <property type="match status" value="1"/>
</dbReference>
<dbReference type="OrthoDB" id="799938at2"/>
<dbReference type="PANTHER" id="PTHR43133">
    <property type="entry name" value="RNA POLYMERASE ECF-TYPE SIGMA FACTO"/>
    <property type="match status" value="1"/>
</dbReference>
<dbReference type="Gene3D" id="1.10.1740.10">
    <property type="match status" value="1"/>
</dbReference>
<dbReference type="Pfam" id="PF04542">
    <property type="entry name" value="Sigma70_r2"/>
    <property type="match status" value="1"/>
</dbReference>
<dbReference type="NCBIfam" id="TIGR02985">
    <property type="entry name" value="Sig70_bacteroi1"/>
    <property type="match status" value="1"/>
</dbReference>
<dbReference type="InterPro" id="IPR013325">
    <property type="entry name" value="RNA_pol_sigma_r2"/>
</dbReference>
<gene>
    <name evidence="7" type="ORF">SAMN04488101_108154</name>
</gene>
<keyword evidence="4" id="KW-0804">Transcription</keyword>
<dbReference type="InterPro" id="IPR007627">
    <property type="entry name" value="RNA_pol_sigma70_r2"/>
</dbReference>
<dbReference type="SUPFAM" id="SSF88946">
    <property type="entry name" value="Sigma2 domain of RNA polymerase sigma factors"/>
    <property type="match status" value="1"/>
</dbReference>
<dbReference type="InterPro" id="IPR014327">
    <property type="entry name" value="RNA_pol_sigma70_bacteroid"/>
</dbReference>
<evidence type="ECO:0000259" key="6">
    <source>
        <dbReference type="Pfam" id="PF08281"/>
    </source>
</evidence>
<evidence type="ECO:0000313" key="8">
    <source>
        <dbReference type="Proteomes" id="UP000192678"/>
    </source>
</evidence>